<dbReference type="EMBL" id="JAMWBK010000010">
    <property type="protein sequence ID" value="KAJ8901907.1"/>
    <property type="molecule type" value="Genomic_DNA"/>
</dbReference>
<dbReference type="Pfam" id="PF02416">
    <property type="entry name" value="TatA_B_E"/>
    <property type="match status" value="1"/>
</dbReference>
<evidence type="ECO:0000313" key="11">
    <source>
        <dbReference type="EMBL" id="KAJ8901907.1"/>
    </source>
</evidence>
<keyword evidence="6" id="KW-0811">Translocation</keyword>
<proteinExistence type="inferred from homology"/>
<keyword evidence="5 10" id="KW-1133">Transmembrane helix</keyword>
<comment type="subcellular location">
    <subcellularLocation>
        <location evidence="1">Plastid</location>
        <location evidence="1">Chloroplast thylakoid membrane</location>
        <topology evidence="1">Single-pass membrane protein</topology>
    </subcellularLocation>
</comment>
<feature type="compositionally biased region" description="Basic and acidic residues" evidence="9">
    <location>
        <begin position="107"/>
        <end position="130"/>
    </location>
</feature>
<evidence type="ECO:0000256" key="1">
    <source>
        <dbReference type="ARBA" id="ARBA00004581"/>
    </source>
</evidence>
<accession>A0AAV8UKS8</accession>
<feature type="compositionally biased region" description="Basic and acidic residues" evidence="9">
    <location>
        <begin position="140"/>
        <end position="150"/>
    </location>
</feature>
<dbReference type="InterPro" id="IPR003369">
    <property type="entry name" value="TatA/B/E"/>
</dbReference>
<evidence type="ECO:0000313" key="12">
    <source>
        <dbReference type="Proteomes" id="UP001157974"/>
    </source>
</evidence>
<evidence type="ECO:0000256" key="5">
    <source>
        <dbReference type="ARBA" id="ARBA00022989"/>
    </source>
</evidence>
<keyword evidence="2" id="KW-0813">Transport</keyword>
<dbReference type="GO" id="GO:0043953">
    <property type="term" value="P:protein transport by the Tat complex"/>
    <property type="evidence" value="ECO:0007669"/>
    <property type="project" value="InterPro"/>
</dbReference>
<keyword evidence="3 10" id="KW-0812">Transmembrane</keyword>
<feature type="transmembrane region" description="Helical" evidence="10">
    <location>
        <begin position="50"/>
        <end position="71"/>
    </location>
</feature>
<evidence type="ECO:0000256" key="7">
    <source>
        <dbReference type="ARBA" id="ARBA00023136"/>
    </source>
</evidence>
<evidence type="ECO:0000256" key="8">
    <source>
        <dbReference type="ARBA" id="ARBA00025340"/>
    </source>
</evidence>
<dbReference type="Proteomes" id="UP001157974">
    <property type="component" value="Unassembled WGS sequence"/>
</dbReference>
<evidence type="ECO:0000256" key="3">
    <source>
        <dbReference type="ARBA" id="ARBA00022692"/>
    </source>
</evidence>
<protein>
    <recommendedName>
        <fullName evidence="13">Sec-independent protein translocase protein TatA</fullName>
    </recommendedName>
</protein>
<evidence type="ECO:0000256" key="10">
    <source>
        <dbReference type="SAM" id="Phobius"/>
    </source>
</evidence>
<dbReference type="InterPro" id="IPR006312">
    <property type="entry name" value="TatA/E"/>
</dbReference>
<sequence length="150" mass="15729">MAFVGGLVTGYGRVGVSSVSYGSSRSVFVAGNVPALKQQPRARLATVPSMGLFGLGFPELLVIGGVTALIFGPNKISELGKNLGSVAGSVKKASSEFQDAMQESLEQADKEIAEQKDSDSKKELSEEETKTPAAEAATTETKKETKKEES</sequence>
<feature type="region of interest" description="Disordered" evidence="9">
    <location>
        <begin position="97"/>
        <end position="150"/>
    </location>
</feature>
<evidence type="ECO:0000256" key="9">
    <source>
        <dbReference type="SAM" id="MobiDB-lite"/>
    </source>
</evidence>
<dbReference type="PANTHER" id="PTHR33162:SF1">
    <property type="entry name" value="SEC-INDEPENDENT PROTEIN TRANSLOCASE PROTEIN TATA, CHLOROPLASTIC"/>
    <property type="match status" value="1"/>
</dbReference>
<dbReference type="GO" id="GO:0009535">
    <property type="term" value="C:chloroplast thylakoid membrane"/>
    <property type="evidence" value="ECO:0007669"/>
    <property type="project" value="UniProtKB-SubCell"/>
</dbReference>
<dbReference type="GO" id="GO:0006886">
    <property type="term" value="P:intracellular protein transport"/>
    <property type="evidence" value="ECO:0007669"/>
    <property type="project" value="UniProtKB-ARBA"/>
</dbReference>
<dbReference type="AlphaFoldDB" id="A0AAV8UKS8"/>
<evidence type="ECO:0000256" key="4">
    <source>
        <dbReference type="ARBA" id="ARBA00022927"/>
    </source>
</evidence>
<evidence type="ECO:0008006" key="13">
    <source>
        <dbReference type="Google" id="ProtNLM"/>
    </source>
</evidence>
<keyword evidence="12" id="KW-1185">Reference proteome</keyword>
<evidence type="ECO:0000256" key="6">
    <source>
        <dbReference type="ARBA" id="ARBA00023010"/>
    </source>
</evidence>
<dbReference type="Gene3D" id="1.20.5.3310">
    <property type="match status" value="1"/>
</dbReference>
<comment type="caution">
    <text evidence="11">The sequence shown here is derived from an EMBL/GenBank/DDBJ whole genome shotgun (WGS) entry which is preliminary data.</text>
</comment>
<dbReference type="PANTHER" id="PTHR33162">
    <property type="entry name" value="SEC-INDEPENDENT PROTEIN TRANSLOCASE PROTEIN TATA, CHLOROPLASTIC"/>
    <property type="match status" value="1"/>
</dbReference>
<reference evidence="11 12" key="1">
    <citation type="journal article" date="2023" name="Nat. Commun.">
        <title>Origin of minicircular mitochondrial genomes in red algae.</title>
        <authorList>
            <person name="Lee Y."/>
            <person name="Cho C.H."/>
            <person name="Lee Y.M."/>
            <person name="Park S.I."/>
            <person name="Yang J.H."/>
            <person name="West J.A."/>
            <person name="Bhattacharya D."/>
            <person name="Yoon H.S."/>
        </authorList>
    </citation>
    <scope>NUCLEOTIDE SEQUENCE [LARGE SCALE GENOMIC DNA]</scope>
    <source>
        <strain evidence="11 12">CCMP1338</strain>
        <tissue evidence="11">Whole cell</tissue>
    </source>
</reference>
<name>A0AAV8UKS8_9RHOD</name>
<gene>
    <name evidence="11" type="ORF">NDN08_004111</name>
</gene>
<dbReference type="HAMAP" id="MF_00236">
    <property type="entry name" value="TatA_E"/>
    <property type="match status" value="1"/>
</dbReference>
<organism evidence="11 12">
    <name type="scientific">Rhodosorus marinus</name>
    <dbReference type="NCBI Taxonomy" id="101924"/>
    <lineage>
        <taxon>Eukaryota</taxon>
        <taxon>Rhodophyta</taxon>
        <taxon>Stylonematophyceae</taxon>
        <taxon>Stylonematales</taxon>
        <taxon>Stylonemataceae</taxon>
        <taxon>Rhodosorus</taxon>
    </lineage>
</organism>
<evidence type="ECO:0000256" key="2">
    <source>
        <dbReference type="ARBA" id="ARBA00022448"/>
    </source>
</evidence>
<keyword evidence="7 10" id="KW-0472">Membrane</keyword>
<comment type="function">
    <text evidence="8">Part of the twin-arginine translocation (Tat) system that transports large folded proteins containing a characteristic twin-arginine motif in their signal peptide across the thylakoid membrane. Involved in delta pH-dependent protein transport required for chloroplast development, especially thylakoid membrane formation. TATC and TATB mediate precursor recognition, whereas TATA facilitates translocation.</text>
</comment>
<keyword evidence="4" id="KW-0653">Protein transport</keyword>